<keyword evidence="6 10" id="KW-0862">Zinc</keyword>
<evidence type="ECO:0000256" key="11">
    <source>
        <dbReference type="SAM" id="Phobius"/>
    </source>
</evidence>
<evidence type="ECO:0000256" key="10">
    <source>
        <dbReference type="RuleBase" id="RU003983"/>
    </source>
</evidence>
<dbReference type="Proteomes" id="UP000609879">
    <property type="component" value="Unassembled WGS sequence"/>
</dbReference>
<gene>
    <name evidence="13" type="ORF">Ade02nite_55900</name>
</gene>
<keyword evidence="5 10" id="KW-0378">Hydrolase</keyword>
<evidence type="ECO:0000256" key="5">
    <source>
        <dbReference type="ARBA" id="ARBA00022801"/>
    </source>
</evidence>
<sequence>MFAVTTTVRTGCPHCDSPLTTAPGEAPWCAGCEWNLDHFPADERMSWFWNRIAGADQRAGFRSDRLLARSADPEPVGHRGHRLLVALSAAIVLATLAAVAGGLWLIVAGGPFWPVVFGLVLLGLAWAVRPRFARLRPLLKTSYRVDPAKAPVLHALIERIAAALGTPRPDIVLFTFGWNAGVVVTGPRPRRVLVVGVQLLLALRAEELVAVLGHELGHLAYADNRRLLLTMPARLTFGRLSELVRPRVSAADLGPSLQLIGLLAWQLTGGLLSWLLFAAHLAVNSVAARDDRTVELRADEMAARAAGTGAALRAVDALATLPVLTEYVQHHVPKGEAAATWRRMLRSVRERESARASARRQLSIRANASLFASHPAPGRRYQWLDGRPRVEAAVVVAEAEAEALEREIAPYAEALHRTMLKEIVHD</sequence>
<feature type="transmembrane region" description="Helical" evidence="11">
    <location>
        <begin position="83"/>
        <end position="106"/>
    </location>
</feature>
<evidence type="ECO:0000256" key="6">
    <source>
        <dbReference type="ARBA" id="ARBA00022833"/>
    </source>
</evidence>
<keyword evidence="7 11" id="KW-1133">Transmembrane helix</keyword>
<keyword evidence="9 11" id="KW-0472">Membrane</keyword>
<evidence type="ECO:0000256" key="1">
    <source>
        <dbReference type="ARBA" id="ARBA00022475"/>
    </source>
</evidence>
<accession>A0ABQ3YAB8</accession>
<feature type="transmembrane region" description="Helical" evidence="11">
    <location>
        <begin position="112"/>
        <end position="128"/>
    </location>
</feature>
<proteinExistence type="inferred from homology"/>
<dbReference type="InterPro" id="IPR050083">
    <property type="entry name" value="HtpX_protease"/>
</dbReference>
<keyword evidence="4" id="KW-0479">Metal-binding</keyword>
<keyword evidence="1" id="KW-1003">Cell membrane</keyword>
<dbReference type="PANTHER" id="PTHR43221:SF2">
    <property type="entry name" value="PROTEASE HTPX HOMOLOG"/>
    <property type="match status" value="1"/>
</dbReference>
<evidence type="ECO:0000256" key="4">
    <source>
        <dbReference type="ARBA" id="ARBA00022723"/>
    </source>
</evidence>
<dbReference type="EMBL" id="BOMI01000112">
    <property type="protein sequence ID" value="GID76949.1"/>
    <property type="molecule type" value="Genomic_DNA"/>
</dbReference>
<keyword evidence="2 10" id="KW-0645">Protease</keyword>
<protein>
    <recommendedName>
        <fullName evidence="12">Peptidase M48 domain-containing protein</fullName>
    </recommendedName>
</protein>
<evidence type="ECO:0000259" key="12">
    <source>
        <dbReference type="Pfam" id="PF01435"/>
    </source>
</evidence>
<dbReference type="InterPro" id="IPR001915">
    <property type="entry name" value="Peptidase_M48"/>
</dbReference>
<evidence type="ECO:0000256" key="8">
    <source>
        <dbReference type="ARBA" id="ARBA00023049"/>
    </source>
</evidence>
<evidence type="ECO:0000313" key="13">
    <source>
        <dbReference type="EMBL" id="GID76949.1"/>
    </source>
</evidence>
<evidence type="ECO:0000256" key="2">
    <source>
        <dbReference type="ARBA" id="ARBA00022670"/>
    </source>
</evidence>
<name>A0ABQ3YAB8_9ACTN</name>
<evidence type="ECO:0000256" key="7">
    <source>
        <dbReference type="ARBA" id="ARBA00022989"/>
    </source>
</evidence>
<reference evidence="13 14" key="1">
    <citation type="submission" date="2021-01" db="EMBL/GenBank/DDBJ databases">
        <title>Whole genome shotgun sequence of Actinoplanes deccanensis NBRC 13994.</title>
        <authorList>
            <person name="Komaki H."/>
            <person name="Tamura T."/>
        </authorList>
    </citation>
    <scope>NUCLEOTIDE SEQUENCE [LARGE SCALE GENOMIC DNA]</scope>
    <source>
        <strain evidence="13 14">NBRC 13994</strain>
    </source>
</reference>
<comment type="cofactor">
    <cofactor evidence="10">
        <name>Zn(2+)</name>
        <dbReference type="ChEBI" id="CHEBI:29105"/>
    </cofactor>
    <text evidence="10">Binds 1 zinc ion per subunit.</text>
</comment>
<dbReference type="PANTHER" id="PTHR43221">
    <property type="entry name" value="PROTEASE HTPX"/>
    <property type="match status" value="1"/>
</dbReference>
<keyword evidence="8 10" id="KW-0482">Metalloprotease</keyword>
<dbReference type="Gene3D" id="3.30.2010.10">
    <property type="entry name" value="Metalloproteases ('zincins'), catalytic domain"/>
    <property type="match status" value="1"/>
</dbReference>
<evidence type="ECO:0000256" key="9">
    <source>
        <dbReference type="ARBA" id="ARBA00023136"/>
    </source>
</evidence>
<evidence type="ECO:0000313" key="14">
    <source>
        <dbReference type="Proteomes" id="UP000609879"/>
    </source>
</evidence>
<organism evidence="13 14">
    <name type="scientific">Paractinoplanes deccanensis</name>
    <dbReference type="NCBI Taxonomy" id="113561"/>
    <lineage>
        <taxon>Bacteria</taxon>
        <taxon>Bacillati</taxon>
        <taxon>Actinomycetota</taxon>
        <taxon>Actinomycetes</taxon>
        <taxon>Micromonosporales</taxon>
        <taxon>Micromonosporaceae</taxon>
        <taxon>Paractinoplanes</taxon>
    </lineage>
</organism>
<feature type="domain" description="Peptidase M48" evidence="12">
    <location>
        <begin position="148"/>
        <end position="386"/>
    </location>
</feature>
<comment type="caution">
    <text evidence="13">The sequence shown here is derived from an EMBL/GenBank/DDBJ whole genome shotgun (WGS) entry which is preliminary data.</text>
</comment>
<keyword evidence="3 11" id="KW-0812">Transmembrane</keyword>
<evidence type="ECO:0000256" key="3">
    <source>
        <dbReference type="ARBA" id="ARBA00022692"/>
    </source>
</evidence>
<comment type="similarity">
    <text evidence="10">Belongs to the peptidase M48 family.</text>
</comment>
<keyword evidence="14" id="KW-1185">Reference proteome</keyword>
<dbReference type="Pfam" id="PF01435">
    <property type="entry name" value="Peptidase_M48"/>
    <property type="match status" value="1"/>
</dbReference>